<name>A0A1X2IDE4_9FUNG</name>
<dbReference type="Proteomes" id="UP000193560">
    <property type="component" value="Unassembled WGS sequence"/>
</dbReference>
<accession>A0A1X2IDE4</accession>
<dbReference type="STRING" id="90262.A0A1X2IDE4"/>
<dbReference type="PANTHER" id="PTHR46100">
    <property type="entry name" value="IMP2'P"/>
    <property type="match status" value="1"/>
</dbReference>
<feature type="compositionally biased region" description="Basic residues" evidence="1">
    <location>
        <begin position="149"/>
        <end position="159"/>
    </location>
</feature>
<feature type="region of interest" description="Disordered" evidence="1">
    <location>
        <begin position="37"/>
        <end position="159"/>
    </location>
</feature>
<feature type="compositionally biased region" description="Acidic residues" evidence="1">
    <location>
        <begin position="80"/>
        <end position="93"/>
    </location>
</feature>
<evidence type="ECO:0000313" key="3">
    <source>
        <dbReference type="EMBL" id="ORZ14513.1"/>
    </source>
</evidence>
<dbReference type="PANTHER" id="PTHR46100:SF4">
    <property type="entry name" value="USPA DOMAIN-CONTAINING PROTEIN"/>
    <property type="match status" value="1"/>
</dbReference>
<keyword evidence="4" id="KW-1185">Reference proteome</keyword>
<dbReference type="Pfam" id="PF00582">
    <property type="entry name" value="Usp"/>
    <property type="match status" value="1"/>
</dbReference>
<dbReference type="PRINTS" id="PR01438">
    <property type="entry name" value="UNVRSLSTRESS"/>
</dbReference>
<sequence length="392" mass="43604">MAHFQPDLHPLTTEEPIHHDTHDTLMQEMKHLNKLDQSPLVSPAIIDEKPDPNMLMLSSSEDEQTPTDERETFLSSSGSSDDDDEGYDPEQEELLWQTTEANKHIPCTQDMNTSSYTSSKKKNTTTTATIPTITTTTSTSTSSSNKAKQQLRRASTTKRKSERGYALLVFSEPPSLVQKVDRYIVTTMYGAGPTGTMMLDEDDVPRRRSRAYMVACDFSDESFYAMEWVMGTMMRDGDELHIVAAVNREDNPETVKKAGLSLKSELKMGSDKVTEMAKAALGQMLLFNIKLKTYTIVGRIKDVLYNTILELPLTLVVCGSRGRNSVKGLLMGSISTFLVHKSPVPVSVIRKPAKKKEDKAPKKSKKVKAPPLSESVKTGTLAVDEFSQQQKS</sequence>
<dbReference type="EMBL" id="MCGE01000014">
    <property type="protein sequence ID" value="ORZ14513.1"/>
    <property type="molecule type" value="Genomic_DNA"/>
</dbReference>
<dbReference type="Gene3D" id="3.40.50.620">
    <property type="entry name" value="HUPs"/>
    <property type="match status" value="1"/>
</dbReference>
<protein>
    <recommendedName>
        <fullName evidence="2">UspA domain-containing protein</fullName>
    </recommendedName>
</protein>
<dbReference type="InterPro" id="IPR006015">
    <property type="entry name" value="Universal_stress_UspA"/>
</dbReference>
<evidence type="ECO:0000259" key="2">
    <source>
        <dbReference type="Pfam" id="PF00582"/>
    </source>
</evidence>
<feature type="compositionally biased region" description="Low complexity" evidence="1">
    <location>
        <begin position="113"/>
        <end position="148"/>
    </location>
</feature>
<dbReference type="CDD" id="cd23659">
    <property type="entry name" value="USP_At3g01520-like"/>
    <property type="match status" value="1"/>
</dbReference>
<reference evidence="3 4" key="1">
    <citation type="submission" date="2016-07" db="EMBL/GenBank/DDBJ databases">
        <title>Pervasive Adenine N6-methylation of Active Genes in Fungi.</title>
        <authorList>
            <consortium name="DOE Joint Genome Institute"/>
            <person name="Mondo S.J."/>
            <person name="Dannebaum R.O."/>
            <person name="Kuo R.C."/>
            <person name="Labutti K."/>
            <person name="Haridas S."/>
            <person name="Kuo A."/>
            <person name="Salamov A."/>
            <person name="Ahrendt S.R."/>
            <person name="Lipzen A."/>
            <person name="Sullivan W."/>
            <person name="Andreopoulos W.B."/>
            <person name="Clum A."/>
            <person name="Lindquist E."/>
            <person name="Daum C."/>
            <person name="Ramamoorthy G.K."/>
            <person name="Gryganskyi A."/>
            <person name="Culley D."/>
            <person name="Magnuson J.K."/>
            <person name="James T.Y."/>
            <person name="O'Malley M.A."/>
            <person name="Stajich J.E."/>
            <person name="Spatafora J.W."/>
            <person name="Visel A."/>
            <person name="Grigoriev I.V."/>
        </authorList>
    </citation>
    <scope>NUCLEOTIDE SEQUENCE [LARGE SCALE GENOMIC DNA]</scope>
    <source>
        <strain evidence="3 4">NRRL 1336</strain>
    </source>
</reference>
<proteinExistence type="predicted"/>
<evidence type="ECO:0000256" key="1">
    <source>
        <dbReference type="SAM" id="MobiDB-lite"/>
    </source>
</evidence>
<dbReference type="InterPro" id="IPR014729">
    <property type="entry name" value="Rossmann-like_a/b/a_fold"/>
</dbReference>
<dbReference type="InterPro" id="IPR006016">
    <property type="entry name" value="UspA"/>
</dbReference>
<organism evidence="3 4">
    <name type="scientific">Absidia repens</name>
    <dbReference type="NCBI Taxonomy" id="90262"/>
    <lineage>
        <taxon>Eukaryota</taxon>
        <taxon>Fungi</taxon>
        <taxon>Fungi incertae sedis</taxon>
        <taxon>Mucoromycota</taxon>
        <taxon>Mucoromycotina</taxon>
        <taxon>Mucoromycetes</taxon>
        <taxon>Mucorales</taxon>
        <taxon>Cunninghamellaceae</taxon>
        <taxon>Absidia</taxon>
    </lineage>
</organism>
<feature type="region of interest" description="Disordered" evidence="1">
    <location>
        <begin position="349"/>
        <end position="392"/>
    </location>
</feature>
<dbReference type="AlphaFoldDB" id="A0A1X2IDE4"/>
<dbReference type="SUPFAM" id="SSF52402">
    <property type="entry name" value="Adenine nucleotide alpha hydrolases-like"/>
    <property type="match status" value="1"/>
</dbReference>
<feature type="domain" description="UspA" evidence="2">
    <location>
        <begin position="213"/>
        <end position="350"/>
    </location>
</feature>
<dbReference type="OrthoDB" id="843225at2759"/>
<gene>
    <name evidence="3" type="ORF">BCR42DRAFT_417060</name>
</gene>
<comment type="caution">
    <text evidence="3">The sequence shown here is derived from an EMBL/GenBank/DDBJ whole genome shotgun (WGS) entry which is preliminary data.</text>
</comment>
<evidence type="ECO:0000313" key="4">
    <source>
        <dbReference type="Proteomes" id="UP000193560"/>
    </source>
</evidence>